<name>A0A8J5UW50_9HYME</name>
<accession>A0A8J5UW50</accession>
<evidence type="ECO:0000256" key="1">
    <source>
        <dbReference type="SAM" id="MobiDB-lite"/>
    </source>
</evidence>
<feature type="region of interest" description="Disordered" evidence="1">
    <location>
        <begin position="1"/>
        <end position="59"/>
    </location>
</feature>
<feature type="compositionally biased region" description="Basic and acidic residues" evidence="1">
    <location>
        <begin position="35"/>
        <end position="45"/>
    </location>
</feature>
<comment type="caution">
    <text evidence="2">The sequence shown here is derived from an EMBL/GenBank/DDBJ whole genome shotgun (WGS) entry which is preliminary data.</text>
</comment>
<dbReference type="EMBL" id="JAAOIC020000023">
    <property type="protein sequence ID" value="KAG8040185.1"/>
    <property type="molecule type" value="Genomic_DNA"/>
</dbReference>
<keyword evidence="3" id="KW-1185">Reference proteome</keyword>
<dbReference type="AlphaFoldDB" id="A0A8J5UW50"/>
<protein>
    <submittedName>
        <fullName evidence="2">Uncharacterized protein</fullName>
    </submittedName>
</protein>
<sequence>MRQLYLLIGASNPRPEPGTVSAQKRKSRPLQHNPFHGEQEAEPTRTPHFNVSGSTARLL</sequence>
<dbReference type="Proteomes" id="UP000729913">
    <property type="component" value="Unassembled WGS sequence"/>
</dbReference>
<reference evidence="2" key="2">
    <citation type="submission" date="2021-04" db="EMBL/GenBank/DDBJ databases">
        <title>Genome-wide patterns of bracovirus chromosomal integration into multiple host tissues during parasitism.</title>
        <authorList>
            <person name="Chebbi M.A.C."/>
        </authorList>
    </citation>
    <scope>NUCLEOTIDE SEQUENCE</scope>
    <source>
        <tissue evidence="2">Whole body</tissue>
    </source>
</reference>
<evidence type="ECO:0000313" key="2">
    <source>
        <dbReference type="EMBL" id="KAG8040185.1"/>
    </source>
</evidence>
<evidence type="ECO:0000313" key="3">
    <source>
        <dbReference type="Proteomes" id="UP000729913"/>
    </source>
</evidence>
<organism evidence="2 3">
    <name type="scientific">Cotesia typhae</name>
    <dbReference type="NCBI Taxonomy" id="2053667"/>
    <lineage>
        <taxon>Eukaryota</taxon>
        <taxon>Metazoa</taxon>
        <taxon>Ecdysozoa</taxon>
        <taxon>Arthropoda</taxon>
        <taxon>Hexapoda</taxon>
        <taxon>Insecta</taxon>
        <taxon>Pterygota</taxon>
        <taxon>Neoptera</taxon>
        <taxon>Endopterygota</taxon>
        <taxon>Hymenoptera</taxon>
        <taxon>Apocrita</taxon>
        <taxon>Ichneumonoidea</taxon>
        <taxon>Braconidae</taxon>
        <taxon>Microgastrinae</taxon>
        <taxon>Cotesia</taxon>
    </lineage>
</organism>
<feature type="compositionally biased region" description="Polar residues" evidence="1">
    <location>
        <begin position="47"/>
        <end position="59"/>
    </location>
</feature>
<gene>
    <name evidence="2" type="ORF">G9C98_000755</name>
</gene>
<proteinExistence type="predicted"/>
<reference evidence="2" key="1">
    <citation type="submission" date="2020-03" db="EMBL/GenBank/DDBJ databases">
        <authorList>
            <person name="Chebbi M.A."/>
            <person name="Drezen J.M."/>
        </authorList>
    </citation>
    <scope>NUCLEOTIDE SEQUENCE</scope>
    <source>
        <tissue evidence="2">Whole body</tissue>
    </source>
</reference>